<keyword evidence="5" id="KW-1185">Reference proteome</keyword>
<dbReference type="GO" id="GO:0005576">
    <property type="term" value="C:extracellular region"/>
    <property type="evidence" value="ECO:0007669"/>
    <property type="project" value="UniProtKB-SubCell"/>
</dbReference>
<dbReference type="PANTHER" id="PTHR38340:SF1">
    <property type="entry name" value="S-LAYER PROTEIN"/>
    <property type="match status" value="1"/>
</dbReference>
<dbReference type="Pfam" id="PF13946">
    <property type="entry name" value="DUF4214"/>
    <property type="match status" value="2"/>
</dbReference>
<accession>A0A437M404</accession>
<dbReference type="Proteomes" id="UP000282957">
    <property type="component" value="Unassembled WGS sequence"/>
</dbReference>
<evidence type="ECO:0000256" key="2">
    <source>
        <dbReference type="ARBA" id="ARBA00022525"/>
    </source>
</evidence>
<dbReference type="RefSeq" id="WP_127789147.1">
    <property type="nucleotide sequence ID" value="NZ_SACL01000007.1"/>
</dbReference>
<evidence type="ECO:0000256" key="1">
    <source>
        <dbReference type="ARBA" id="ARBA00004613"/>
    </source>
</evidence>
<dbReference type="GO" id="GO:0005509">
    <property type="term" value="F:calcium ion binding"/>
    <property type="evidence" value="ECO:0007669"/>
    <property type="project" value="InterPro"/>
</dbReference>
<feature type="domain" description="DUF4214" evidence="3">
    <location>
        <begin position="534"/>
        <end position="601"/>
    </location>
</feature>
<dbReference type="InterPro" id="IPR025282">
    <property type="entry name" value="DUF4214"/>
</dbReference>
<dbReference type="OrthoDB" id="7282531at2"/>
<gene>
    <name evidence="4" type="ORF">EOD42_18955</name>
</gene>
<comment type="subcellular location">
    <subcellularLocation>
        <location evidence="1">Secreted</location>
    </subcellularLocation>
</comment>
<dbReference type="PROSITE" id="PS00330">
    <property type="entry name" value="HEMOLYSIN_CALCIUM"/>
    <property type="match status" value="1"/>
</dbReference>
<dbReference type="InterPro" id="IPR011049">
    <property type="entry name" value="Serralysin-like_metalloprot_C"/>
</dbReference>
<organism evidence="4 5">
    <name type="scientific">Rhodovarius crocodyli</name>
    <dbReference type="NCBI Taxonomy" id="1979269"/>
    <lineage>
        <taxon>Bacteria</taxon>
        <taxon>Pseudomonadati</taxon>
        <taxon>Pseudomonadota</taxon>
        <taxon>Alphaproteobacteria</taxon>
        <taxon>Acetobacterales</taxon>
        <taxon>Roseomonadaceae</taxon>
        <taxon>Rhodovarius</taxon>
    </lineage>
</organism>
<comment type="caution">
    <text evidence="4">The sequence shown here is derived from an EMBL/GenBank/DDBJ whole genome shotgun (WGS) entry which is preliminary data.</text>
</comment>
<dbReference type="InterPro" id="IPR038255">
    <property type="entry name" value="PBS_linker_sf"/>
</dbReference>
<evidence type="ECO:0000313" key="4">
    <source>
        <dbReference type="EMBL" id="RVT92293.1"/>
    </source>
</evidence>
<dbReference type="PANTHER" id="PTHR38340">
    <property type="entry name" value="S-LAYER PROTEIN"/>
    <property type="match status" value="1"/>
</dbReference>
<evidence type="ECO:0000259" key="3">
    <source>
        <dbReference type="Pfam" id="PF13946"/>
    </source>
</evidence>
<dbReference type="InterPro" id="IPR001343">
    <property type="entry name" value="Hemolysn_Ca-bd"/>
</dbReference>
<sequence>MAYAAQPTSSGQTLIYDGSALTVGLTYNSTSEWQSFGGIAWKTAANTVNPWYFTYASYDFTGGSGNDIFADRYPNSSQYSSPAPFLGAGDDRIDGGPGDDIVVGIAAGRDTLIGGSGNDSLTWSWTTSAPLLIDLSQTTIDVGGTLITGFETLNLTTGSGNDTLLMQNIASATGGSFSLGAGDDLVMLDNTARTLSLNMGDGYDTLVANLATSSQVSIRYLNYYPGQPWYTALTTAEGLKVTLSVDAYYTAGSMSGPERLVLTAGSGNDDLSTLSMIRGIRSAELHGGAGDDVLGTTAGDDVLDGGDGTDTVIITSAAEAPIRLGVTTPQRSAAGFDTLLNIENLTGSGWLIGDGGANVLTGRWTSDRLEGGDGDDTLYGDFADEATSGYTSDDVLLGGAGNDSLFGRYGRDILAGGSGANTVDGGSGIDTLVIGGARHAGSLTMSNGTSQLISGVIISAFQGSYDNGAEATSFLNVENITFIDGRLVRDPTDPAMQIARMYEAALHRAADPYTFNYWVGVRQSGTTMQQIGDTFAASPEFNGLYGGLDNTGYVTALFNHVLNRAPDTSSLNTWVNALNSGMSRGTVLSRFSESAEFANRFQNEIQTSVWDQDEGAASIARLYQATLGRHPEEYGLISWRGRMDDGLSLYDIVPGFLNSAEFQAIYGATTNEQFVTLLYNNVLGRGPDAEGFAHWTSRLDQGIESRVQVVIGFSESMEFRQNTMSWIEGGIVLA</sequence>
<reference evidence="4 5" key="1">
    <citation type="submission" date="2019-01" db="EMBL/GenBank/DDBJ databases">
        <authorList>
            <person name="Chen W.-M."/>
        </authorList>
    </citation>
    <scope>NUCLEOTIDE SEQUENCE [LARGE SCALE GENOMIC DNA]</scope>
    <source>
        <strain evidence="4 5">CCP-6</strain>
    </source>
</reference>
<dbReference type="EMBL" id="SACL01000007">
    <property type="protein sequence ID" value="RVT92293.1"/>
    <property type="molecule type" value="Genomic_DNA"/>
</dbReference>
<protein>
    <submittedName>
        <fullName evidence="4">DUF4214 domain-containing protein</fullName>
    </submittedName>
</protein>
<keyword evidence="2" id="KW-0964">Secreted</keyword>
<dbReference type="InterPro" id="IPR050557">
    <property type="entry name" value="RTX_toxin/Mannuronan_C5-epim"/>
</dbReference>
<dbReference type="InterPro" id="IPR018511">
    <property type="entry name" value="Hemolysin-typ_Ca-bd_CS"/>
</dbReference>
<evidence type="ECO:0000313" key="5">
    <source>
        <dbReference type="Proteomes" id="UP000282957"/>
    </source>
</evidence>
<dbReference type="PRINTS" id="PR00313">
    <property type="entry name" value="CABNDNGRPT"/>
</dbReference>
<dbReference type="AlphaFoldDB" id="A0A437M404"/>
<name>A0A437M404_9PROT</name>
<dbReference type="SUPFAM" id="SSF51120">
    <property type="entry name" value="beta-Roll"/>
    <property type="match status" value="3"/>
</dbReference>
<dbReference type="Gene3D" id="2.150.10.10">
    <property type="entry name" value="Serralysin-like metalloprotease, C-terminal"/>
    <property type="match status" value="3"/>
</dbReference>
<proteinExistence type="predicted"/>
<dbReference type="Gene3D" id="1.10.3130.20">
    <property type="entry name" value="Phycobilisome linker domain"/>
    <property type="match status" value="2"/>
</dbReference>
<dbReference type="Pfam" id="PF00353">
    <property type="entry name" value="HemolysinCabind"/>
    <property type="match status" value="5"/>
</dbReference>
<feature type="domain" description="DUF4214" evidence="3">
    <location>
        <begin position="656"/>
        <end position="721"/>
    </location>
</feature>